<dbReference type="SUPFAM" id="SSF52833">
    <property type="entry name" value="Thioredoxin-like"/>
    <property type="match status" value="1"/>
</dbReference>
<dbReference type="EMBL" id="JAWJAY010000003">
    <property type="protein sequence ID" value="MDV2886138.1"/>
    <property type="molecule type" value="Genomic_DNA"/>
</dbReference>
<reference evidence="1" key="1">
    <citation type="submission" date="2023-10" db="EMBL/GenBank/DDBJ databases">
        <title>Screening of Alkalihalophilus pseudofirmusBZ-TG-HK211 and Its Alleviation of Salt Stress on Rapeseed Growth.</title>
        <authorList>
            <person name="Zhao B."/>
            <person name="Guo T."/>
        </authorList>
    </citation>
    <scope>NUCLEOTIDE SEQUENCE</scope>
    <source>
        <strain evidence="1">BZ-TG-HK211</strain>
    </source>
</reference>
<comment type="caution">
    <text evidence="1">The sequence shown here is derived from an EMBL/GenBank/DDBJ whole genome shotgun (WGS) entry which is preliminary data.</text>
</comment>
<sequence>MSEIRLVVYGAEEKCASCINLPTAYETKEWLEAALSRKYEQENVKVDYVDIHGSYGDEHQSYVNAILEDEYFYPLIVFNDEVVGEGNPRLKTIYEKIEASR</sequence>
<evidence type="ECO:0000313" key="1">
    <source>
        <dbReference type="EMBL" id="MDV2886138.1"/>
    </source>
</evidence>
<organism evidence="1 2">
    <name type="scientific">Alkalihalophilus pseudofirmus</name>
    <name type="common">Bacillus pseudofirmus</name>
    <dbReference type="NCBI Taxonomy" id="79885"/>
    <lineage>
        <taxon>Bacteria</taxon>
        <taxon>Bacillati</taxon>
        <taxon>Bacillota</taxon>
        <taxon>Bacilli</taxon>
        <taxon>Bacillales</taxon>
        <taxon>Bacillaceae</taxon>
        <taxon>Alkalihalophilus</taxon>
    </lineage>
</organism>
<name>A0AAJ2NPK2_ALKPS</name>
<protein>
    <submittedName>
        <fullName evidence="1">YuzD family protein</fullName>
    </submittedName>
</protein>
<dbReference type="InterPro" id="IPR036249">
    <property type="entry name" value="Thioredoxin-like_sf"/>
</dbReference>
<gene>
    <name evidence="1" type="ORF">RYX45_13190</name>
</gene>
<evidence type="ECO:0000313" key="2">
    <source>
        <dbReference type="Proteomes" id="UP001285636"/>
    </source>
</evidence>
<dbReference type="PIRSF" id="PIRSF010603">
    <property type="entry name" value="UCP010603"/>
    <property type="match status" value="1"/>
</dbReference>
<accession>A0AAJ2NPK2</accession>
<dbReference type="RefSeq" id="WP_323466991.1">
    <property type="nucleotide sequence ID" value="NZ_CP144224.1"/>
</dbReference>
<dbReference type="AlphaFoldDB" id="A0AAJ2NPK2"/>
<dbReference type="InterPro" id="IPR038218">
    <property type="entry name" value="YuzD-like_sp"/>
</dbReference>
<dbReference type="InterPro" id="IPR009190">
    <property type="entry name" value="DUF1462"/>
</dbReference>
<proteinExistence type="predicted"/>
<dbReference type="Gene3D" id="3.40.30.30">
    <property type="entry name" value="Hypothetical protein sa0798"/>
    <property type="match status" value="1"/>
</dbReference>
<dbReference type="Pfam" id="PF07315">
    <property type="entry name" value="DUF1462"/>
    <property type="match status" value="1"/>
</dbReference>
<dbReference type="Proteomes" id="UP001285636">
    <property type="component" value="Unassembled WGS sequence"/>
</dbReference>